<proteinExistence type="predicted"/>
<protein>
    <submittedName>
        <fullName evidence="2">Uncharacterized protein</fullName>
    </submittedName>
</protein>
<gene>
    <name evidence="2" type="ORF">RclHR1_03880004</name>
</gene>
<sequence length="405" mass="46305">MDSSTQETIHSEPKWFFKHRKGDISRHINFLVRELMLENKDFFNQVEMDNELVKEFLIENSNIMQQVEAPKCMKPKSFLLPAFIATCIFYFVREACYHDWEICTANLETQPPVQQQQPIPEITISQPTQHQSDSMNLDDSQGDTSGVAPSSPHRSNPITPPTTPLSRAQKKSAKKKLKKLQKQQQQQEENPFIVPSRPSPEQTPSSSKVVTFNNVPPQQATSSKSSNNIKPSEPSTIIPEKKRKQEHLADNFNNSNLIFTGYCPKQEEQAQLLDLIVYDIPAKWDSYTLLGNLSFWGKSYQSVQAESGIKSFKVIKESSGQSKLIGYFATWDQASKCISTPQLWNDVSLPWCRYFSPKLDFKKHLPAQFGNAGNNNTRQLKPTRPLYTNLDNPRCHNQNKKETLP</sequence>
<feature type="compositionally biased region" description="Polar residues" evidence="1">
    <location>
        <begin position="130"/>
        <end position="157"/>
    </location>
</feature>
<feature type="region of interest" description="Disordered" evidence="1">
    <location>
        <begin position="127"/>
        <end position="242"/>
    </location>
</feature>
<evidence type="ECO:0000313" key="3">
    <source>
        <dbReference type="Proteomes" id="UP000247702"/>
    </source>
</evidence>
<keyword evidence="3" id="KW-1185">Reference proteome</keyword>
<dbReference type="AlphaFoldDB" id="A0A2Z6REE9"/>
<feature type="region of interest" description="Disordered" evidence="1">
    <location>
        <begin position="370"/>
        <end position="405"/>
    </location>
</feature>
<feature type="compositionally biased region" description="Polar residues" evidence="1">
    <location>
        <begin position="199"/>
        <end position="235"/>
    </location>
</feature>
<evidence type="ECO:0000256" key="1">
    <source>
        <dbReference type="SAM" id="MobiDB-lite"/>
    </source>
</evidence>
<dbReference type="Proteomes" id="UP000247702">
    <property type="component" value="Unassembled WGS sequence"/>
</dbReference>
<accession>A0A2Z6REE9</accession>
<name>A0A2Z6REE9_9GLOM</name>
<organism evidence="2 3">
    <name type="scientific">Rhizophagus clarus</name>
    <dbReference type="NCBI Taxonomy" id="94130"/>
    <lineage>
        <taxon>Eukaryota</taxon>
        <taxon>Fungi</taxon>
        <taxon>Fungi incertae sedis</taxon>
        <taxon>Mucoromycota</taxon>
        <taxon>Glomeromycotina</taxon>
        <taxon>Glomeromycetes</taxon>
        <taxon>Glomerales</taxon>
        <taxon>Glomeraceae</taxon>
        <taxon>Rhizophagus</taxon>
    </lineage>
</organism>
<comment type="caution">
    <text evidence="2">The sequence shown here is derived from an EMBL/GenBank/DDBJ whole genome shotgun (WGS) entry which is preliminary data.</text>
</comment>
<dbReference type="EMBL" id="BEXD01003201">
    <property type="protein sequence ID" value="GBC00494.1"/>
    <property type="molecule type" value="Genomic_DNA"/>
</dbReference>
<reference evidence="2 3" key="1">
    <citation type="submission" date="2017-11" db="EMBL/GenBank/DDBJ databases">
        <title>The genome of Rhizophagus clarus HR1 reveals common genetic basis of auxotrophy among arbuscular mycorrhizal fungi.</title>
        <authorList>
            <person name="Kobayashi Y."/>
        </authorList>
    </citation>
    <scope>NUCLEOTIDE SEQUENCE [LARGE SCALE GENOMIC DNA]</scope>
    <source>
        <strain evidence="2 3">HR1</strain>
    </source>
</reference>
<evidence type="ECO:0000313" key="2">
    <source>
        <dbReference type="EMBL" id="GBC00494.1"/>
    </source>
</evidence>
<feature type="compositionally biased region" description="Basic residues" evidence="1">
    <location>
        <begin position="168"/>
        <end position="181"/>
    </location>
</feature>
<feature type="compositionally biased region" description="Polar residues" evidence="1">
    <location>
        <begin position="371"/>
        <end position="380"/>
    </location>
</feature>